<sequence length="78" mass="8779">MEAHATQEADGSLTDVCIRAEIDAWDWGWQHECWDTMLTPEQARAKGAEMRANAEKMIRVADAFDAAAADAERWVAER</sequence>
<reference evidence="2" key="2">
    <citation type="submission" date="2016-02" db="EMBL/GenBank/DDBJ databases">
        <title>Draft genome sequence of five rapidly growing Mycobacterium species.</title>
        <authorList>
            <person name="Katahira K."/>
            <person name="Gotou Y."/>
            <person name="Iida K."/>
            <person name="Ogura Y."/>
            <person name="Hayashi T."/>
        </authorList>
    </citation>
    <scope>NUCLEOTIDE SEQUENCE [LARGE SCALE GENOMIC DNA]</scope>
    <source>
        <strain evidence="2">JCM15298</strain>
    </source>
</reference>
<dbReference type="AlphaFoldDB" id="A0A100WI34"/>
<organism evidence="1 2">
    <name type="scientific">Mycolicibacterium canariasense</name>
    <name type="common">Mycobacterium canariasense</name>
    <dbReference type="NCBI Taxonomy" id="228230"/>
    <lineage>
        <taxon>Bacteria</taxon>
        <taxon>Bacillati</taxon>
        <taxon>Actinomycetota</taxon>
        <taxon>Actinomycetes</taxon>
        <taxon>Mycobacteriales</taxon>
        <taxon>Mycobacteriaceae</taxon>
        <taxon>Mycolicibacterium</taxon>
    </lineage>
</organism>
<proteinExistence type="predicted"/>
<keyword evidence="2" id="KW-1185">Reference proteome</keyword>
<reference evidence="2" key="1">
    <citation type="journal article" date="2016" name="Genome Announc.">
        <title>Draft Genome Sequences of Five Rapidly Growing Mycobacterium Species, M. thermoresistibile, M. fortuitum subsp. acetamidolyticum, M. canariasense, M. brisbanense, and M. novocastrense.</title>
        <authorList>
            <person name="Katahira K."/>
            <person name="Ogura Y."/>
            <person name="Gotoh Y."/>
            <person name="Hayashi T."/>
        </authorList>
    </citation>
    <scope>NUCLEOTIDE SEQUENCE [LARGE SCALE GENOMIC DNA]</scope>
    <source>
        <strain evidence="2">JCM15298</strain>
    </source>
</reference>
<gene>
    <name evidence="1" type="ORF">RMCC_5163</name>
</gene>
<evidence type="ECO:0000313" key="2">
    <source>
        <dbReference type="Proteomes" id="UP000069443"/>
    </source>
</evidence>
<dbReference type="Proteomes" id="UP000069443">
    <property type="component" value="Unassembled WGS sequence"/>
</dbReference>
<dbReference type="EMBL" id="BCSY01000080">
    <property type="protein sequence ID" value="GAS98198.1"/>
    <property type="molecule type" value="Genomic_DNA"/>
</dbReference>
<evidence type="ECO:0000313" key="1">
    <source>
        <dbReference type="EMBL" id="GAS98198.1"/>
    </source>
</evidence>
<comment type="caution">
    <text evidence="1">The sequence shown here is derived from an EMBL/GenBank/DDBJ whole genome shotgun (WGS) entry which is preliminary data.</text>
</comment>
<protein>
    <submittedName>
        <fullName evidence="1">Putative ArsR-family transcriptional regulator</fullName>
    </submittedName>
</protein>
<name>A0A100WI34_MYCCR</name>
<accession>A0A100WI34</accession>